<reference evidence="7 8" key="1">
    <citation type="journal article" date="2015" name="Stand. Genomic Sci.">
        <title>Genomic Encyclopedia of Bacterial and Archaeal Type Strains, Phase III: the genomes of soil and plant-associated and newly described type strains.</title>
        <authorList>
            <person name="Whitman W.B."/>
            <person name="Woyke T."/>
            <person name="Klenk H.P."/>
            <person name="Zhou Y."/>
            <person name="Lilburn T.G."/>
            <person name="Beck B.J."/>
            <person name="De Vos P."/>
            <person name="Vandamme P."/>
            <person name="Eisen J.A."/>
            <person name="Garrity G."/>
            <person name="Hugenholtz P."/>
            <person name="Kyrpides N.C."/>
        </authorList>
    </citation>
    <scope>NUCLEOTIDE SEQUENCE [LARGE SCALE GENOMIC DNA]</scope>
    <source>
        <strain evidence="7 8">CGMCC 1.7270</strain>
    </source>
</reference>
<evidence type="ECO:0000256" key="2">
    <source>
        <dbReference type="ARBA" id="ARBA00022723"/>
    </source>
</evidence>
<dbReference type="InterPro" id="IPR036909">
    <property type="entry name" value="Cyt_c-like_dom_sf"/>
</dbReference>
<dbReference type="Pfam" id="PF13442">
    <property type="entry name" value="Cytochrome_CBB3"/>
    <property type="match status" value="1"/>
</dbReference>
<gene>
    <name evidence="7" type="ORF">IP98_00282</name>
</gene>
<evidence type="ECO:0000256" key="1">
    <source>
        <dbReference type="ARBA" id="ARBA00022617"/>
    </source>
</evidence>
<organism evidence="7 8">
    <name type="scientific">Flavobacterium cauense R2A-7</name>
    <dbReference type="NCBI Taxonomy" id="1341154"/>
    <lineage>
        <taxon>Bacteria</taxon>
        <taxon>Pseudomonadati</taxon>
        <taxon>Bacteroidota</taxon>
        <taxon>Flavobacteriia</taxon>
        <taxon>Flavobacteriales</taxon>
        <taxon>Flavobacteriaceae</taxon>
        <taxon>Flavobacterium</taxon>
    </lineage>
</organism>
<dbReference type="GO" id="GO:0046872">
    <property type="term" value="F:metal ion binding"/>
    <property type="evidence" value="ECO:0007669"/>
    <property type="project" value="UniProtKB-KW"/>
</dbReference>
<dbReference type="GO" id="GO:0009055">
    <property type="term" value="F:electron transfer activity"/>
    <property type="evidence" value="ECO:0007669"/>
    <property type="project" value="InterPro"/>
</dbReference>
<dbReference type="GO" id="GO:0020037">
    <property type="term" value="F:heme binding"/>
    <property type="evidence" value="ECO:0007669"/>
    <property type="project" value="InterPro"/>
</dbReference>
<dbReference type="OrthoDB" id="679921at2"/>
<dbReference type="EMBL" id="VLKQ01000001">
    <property type="protein sequence ID" value="TWI15290.1"/>
    <property type="molecule type" value="Genomic_DNA"/>
</dbReference>
<comment type="caution">
    <text evidence="7">The sequence shown here is derived from an EMBL/GenBank/DDBJ whole genome shotgun (WGS) entry which is preliminary data.</text>
</comment>
<dbReference type="InterPro" id="IPR009056">
    <property type="entry name" value="Cyt_c-like_dom"/>
</dbReference>
<accession>V6RX35</accession>
<evidence type="ECO:0000256" key="3">
    <source>
        <dbReference type="ARBA" id="ARBA00023004"/>
    </source>
</evidence>
<dbReference type="PROSITE" id="PS51257">
    <property type="entry name" value="PROKAR_LIPOPROTEIN"/>
    <property type="match status" value="1"/>
</dbReference>
<dbReference type="SUPFAM" id="SSF46626">
    <property type="entry name" value="Cytochrome c"/>
    <property type="match status" value="1"/>
</dbReference>
<protein>
    <submittedName>
        <fullName evidence="7">Cbb3-type cytochrome c oxidase subunit III</fullName>
    </submittedName>
</protein>
<dbReference type="PROSITE" id="PS51007">
    <property type="entry name" value="CYTC"/>
    <property type="match status" value="1"/>
</dbReference>
<dbReference type="AlphaFoldDB" id="V6RX35"/>
<evidence type="ECO:0000256" key="5">
    <source>
        <dbReference type="SAM" id="SignalP"/>
    </source>
</evidence>
<keyword evidence="5" id="KW-0732">Signal</keyword>
<feature type="chain" id="PRO_5030178594" evidence="5">
    <location>
        <begin position="22"/>
        <end position="112"/>
    </location>
</feature>
<keyword evidence="1 4" id="KW-0349">Heme</keyword>
<keyword evidence="2 4" id="KW-0479">Metal-binding</keyword>
<dbReference type="Proteomes" id="UP000319848">
    <property type="component" value="Unassembled WGS sequence"/>
</dbReference>
<keyword evidence="3 4" id="KW-0408">Iron</keyword>
<feature type="signal peptide" evidence="5">
    <location>
        <begin position="1"/>
        <end position="21"/>
    </location>
</feature>
<dbReference type="RefSeq" id="WP_023571562.1">
    <property type="nucleotide sequence ID" value="NZ_AVBI01000019.1"/>
</dbReference>
<evidence type="ECO:0000256" key="4">
    <source>
        <dbReference type="PROSITE-ProRule" id="PRU00433"/>
    </source>
</evidence>
<sequence length="112" mass="12797">MKKIVLTLSVALLIVSCAVKLIPPTQPDVDRMQTKYPGYTLEELNQGKALFEKHCADCHGLKNPTKFSEEKWQNIVPKMVKKVNKKHPNAVDDKDRELILKYVITMNGHPKE</sequence>
<name>V6RX35_9FLAO</name>
<evidence type="ECO:0000313" key="7">
    <source>
        <dbReference type="EMBL" id="TWI15290.1"/>
    </source>
</evidence>
<evidence type="ECO:0000259" key="6">
    <source>
        <dbReference type="PROSITE" id="PS51007"/>
    </source>
</evidence>
<evidence type="ECO:0000313" key="8">
    <source>
        <dbReference type="Proteomes" id="UP000319848"/>
    </source>
</evidence>
<proteinExistence type="predicted"/>
<keyword evidence="8" id="KW-1185">Reference proteome</keyword>
<dbReference type="Gene3D" id="1.10.760.10">
    <property type="entry name" value="Cytochrome c-like domain"/>
    <property type="match status" value="1"/>
</dbReference>
<feature type="domain" description="Cytochrome c" evidence="6">
    <location>
        <begin position="42"/>
        <end position="112"/>
    </location>
</feature>